<dbReference type="InterPro" id="IPR018808">
    <property type="entry name" value="Muniscin_C"/>
</dbReference>
<proteinExistence type="predicted"/>
<dbReference type="InterPro" id="IPR028565">
    <property type="entry name" value="MHD"/>
</dbReference>
<evidence type="ECO:0000259" key="4">
    <source>
        <dbReference type="PROSITE" id="PS51072"/>
    </source>
</evidence>
<dbReference type="Pfam" id="PF10291">
    <property type="entry name" value="muHD"/>
    <property type="match status" value="1"/>
</dbReference>
<organism evidence="5 6">
    <name type="scientific">Aldrovandia affinis</name>
    <dbReference type="NCBI Taxonomy" id="143900"/>
    <lineage>
        <taxon>Eukaryota</taxon>
        <taxon>Metazoa</taxon>
        <taxon>Chordata</taxon>
        <taxon>Craniata</taxon>
        <taxon>Vertebrata</taxon>
        <taxon>Euteleostomi</taxon>
        <taxon>Actinopterygii</taxon>
        <taxon>Neopterygii</taxon>
        <taxon>Teleostei</taxon>
        <taxon>Notacanthiformes</taxon>
        <taxon>Halosauridae</taxon>
        <taxon>Aldrovandia</taxon>
    </lineage>
</organism>
<dbReference type="GO" id="GO:0005905">
    <property type="term" value="C:clathrin-coated pit"/>
    <property type="evidence" value="ECO:0007669"/>
    <property type="project" value="UniProtKB-SubCell"/>
</dbReference>
<sequence>MQTLTQRISCLVKITGDFTMSFPAGITCILTTSPIAPVLSFRLVNIAQVDHFLPNQKLLYSDPSQSNPDSRDLWFNMQALNVYLQREAELNPQASYYNVTLLKYQVSSQDPGSAPFAALTNVQVLMALDHTATDLQCQPPAAW</sequence>
<keyword evidence="3" id="KW-0168">Coated pit</keyword>
<dbReference type="GO" id="GO:0030136">
    <property type="term" value="C:clathrin-coated vesicle"/>
    <property type="evidence" value="ECO:0007669"/>
    <property type="project" value="TreeGrafter"/>
</dbReference>
<comment type="caution">
    <text evidence="5">The sequence shown here is derived from an EMBL/GenBank/DDBJ whole genome shotgun (WGS) entry which is preliminary data.</text>
</comment>
<feature type="domain" description="MHD" evidence="4">
    <location>
        <begin position="1"/>
        <end position="143"/>
    </location>
</feature>
<dbReference type="EMBL" id="JAINUG010000004">
    <property type="protein sequence ID" value="KAJ8417238.1"/>
    <property type="molecule type" value="Genomic_DNA"/>
</dbReference>
<reference evidence="5" key="1">
    <citation type="journal article" date="2023" name="Science">
        <title>Genome structures resolve the early diversification of teleost fishes.</title>
        <authorList>
            <person name="Parey E."/>
            <person name="Louis A."/>
            <person name="Montfort J."/>
            <person name="Bouchez O."/>
            <person name="Roques C."/>
            <person name="Iampietro C."/>
            <person name="Lluch J."/>
            <person name="Castinel A."/>
            <person name="Donnadieu C."/>
            <person name="Desvignes T."/>
            <person name="Floi Bucao C."/>
            <person name="Jouanno E."/>
            <person name="Wen M."/>
            <person name="Mejri S."/>
            <person name="Dirks R."/>
            <person name="Jansen H."/>
            <person name="Henkel C."/>
            <person name="Chen W.J."/>
            <person name="Zahm M."/>
            <person name="Cabau C."/>
            <person name="Klopp C."/>
            <person name="Thompson A.W."/>
            <person name="Robinson-Rechavi M."/>
            <person name="Braasch I."/>
            <person name="Lecointre G."/>
            <person name="Bobe J."/>
            <person name="Postlethwait J.H."/>
            <person name="Berthelot C."/>
            <person name="Roest Crollius H."/>
            <person name="Guiguen Y."/>
        </authorList>
    </citation>
    <scope>NUCLEOTIDE SEQUENCE</scope>
    <source>
        <strain evidence="5">NC1722</strain>
    </source>
</reference>
<dbReference type="PROSITE" id="PS51072">
    <property type="entry name" value="MHD"/>
    <property type="match status" value="1"/>
</dbReference>
<dbReference type="AlphaFoldDB" id="A0AAD7X200"/>
<gene>
    <name evidence="5" type="ORF">AAFF_G00284650</name>
</gene>
<name>A0AAD7X200_9TELE</name>
<keyword evidence="6" id="KW-1185">Reference proteome</keyword>
<evidence type="ECO:0000313" key="5">
    <source>
        <dbReference type="EMBL" id="KAJ8417238.1"/>
    </source>
</evidence>
<protein>
    <recommendedName>
        <fullName evidence="4">MHD domain-containing protein</fullName>
    </recommendedName>
</protein>
<dbReference type="GO" id="GO:0005886">
    <property type="term" value="C:plasma membrane"/>
    <property type="evidence" value="ECO:0007669"/>
    <property type="project" value="TreeGrafter"/>
</dbReference>
<keyword evidence="2" id="KW-0254">Endocytosis</keyword>
<dbReference type="PANTHER" id="PTHR23065:SF6">
    <property type="entry name" value="F-BAR DOMAIN ONLY PROTEIN 1"/>
    <property type="match status" value="1"/>
</dbReference>
<dbReference type="GO" id="GO:0072583">
    <property type="term" value="P:clathrin-dependent endocytosis"/>
    <property type="evidence" value="ECO:0007669"/>
    <property type="project" value="TreeGrafter"/>
</dbReference>
<comment type="subcellular location">
    <subcellularLocation>
        <location evidence="1">Membrane</location>
        <location evidence="1">Clathrin-coated pit</location>
        <topology evidence="1">Peripheral membrane protein</topology>
        <orientation evidence="1">Cytoplasmic side</orientation>
    </subcellularLocation>
</comment>
<evidence type="ECO:0000256" key="1">
    <source>
        <dbReference type="ARBA" id="ARBA00004283"/>
    </source>
</evidence>
<dbReference type="PANTHER" id="PTHR23065">
    <property type="entry name" value="PROLINE-SERINE-THREONINE PHOSPHATASE INTERACTING PROTEIN 1"/>
    <property type="match status" value="1"/>
</dbReference>
<keyword evidence="3" id="KW-0472">Membrane</keyword>
<evidence type="ECO:0000313" key="6">
    <source>
        <dbReference type="Proteomes" id="UP001221898"/>
    </source>
</evidence>
<evidence type="ECO:0000256" key="2">
    <source>
        <dbReference type="ARBA" id="ARBA00022583"/>
    </source>
</evidence>
<accession>A0AAD7X200</accession>
<dbReference type="Proteomes" id="UP001221898">
    <property type="component" value="Unassembled WGS sequence"/>
</dbReference>
<evidence type="ECO:0000256" key="3">
    <source>
        <dbReference type="ARBA" id="ARBA00023176"/>
    </source>
</evidence>
<dbReference type="GO" id="GO:0048268">
    <property type="term" value="P:clathrin coat assembly"/>
    <property type="evidence" value="ECO:0007669"/>
    <property type="project" value="TreeGrafter"/>
</dbReference>